<dbReference type="EMBL" id="CM045868">
    <property type="protein sequence ID" value="KAI7956802.1"/>
    <property type="molecule type" value="Genomic_DNA"/>
</dbReference>
<accession>A0ACC0EQW6</accession>
<reference evidence="1 2" key="3">
    <citation type="journal article" date="2022" name="Microbiol. Spectr.">
        <title>Folding features and dynamics of 3D genome architecture in plant fungal pathogens.</title>
        <authorList>
            <person name="Xia C."/>
        </authorList>
    </citation>
    <scope>NUCLEOTIDE SEQUENCE [LARGE SCALE GENOMIC DNA]</scope>
    <source>
        <strain evidence="1 2">93-210</strain>
    </source>
</reference>
<protein>
    <submittedName>
        <fullName evidence="1">Uncharacterized protein</fullName>
    </submittedName>
</protein>
<evidence type="ECO:0000313" key="1">
    <source>
        <dbReference type="EMBL" id="KAI7956802.1"/>
    </source>
</evidence>
<sequence>MPFLWILHLLYSPYRRAVVGGYLKMTGMVASENKDGEHLEHQQRGKPGDLPDSSHYVDLIFQELYKPISKDHNPTDGTQPHSSTYITNKAGPKETALNRLQRTLPIWKRQLAAFTRLLDSSESQKEPQQGKYNAVLDAEGELEVATLYLSYDIARLCSKSTRSDDHPLQRLKSYRLRKIHSMLNPACCLIRGSYNKGGELHGHFEKELSPEESERRSMRHHQMITDLKEAASLIGLAIECIDESDWYLALENWKSESECITSQLEQFVHYIRPQIDALPEENRYPRLRFDREPVIHLAKLMIPITKLARIILKKLTKLGMNRKHLTFLTEMTSDRIDSIADSHGSVSRSISQIISLLEVADISPGAETYYQLIEIAQELRNWSEAPCLHVLLHLAPSITNPNEYPTQKDIKSWIVSWNTQRLLAIDNFICYARSLVGVNLS</sequence>
<keyword evidence="2" id="KW-1185">Reference proteome</keyword>
<comment type="caution">
    <text evidence="1">The sequence shown here is derived from an EMBL/GenBank/DDBJ whole genome shotgun (WGS) entry which is preliminary data.</text>
</comment>
<proteinExistence type="predicted"/>
<reference evidence="2" key="1">
    <citation type="journal article" date="2018" name="BMC Genomics">
        <title>Genomic insights into host adaptation between the wheat stripe rust pathogen (Puccinia striiformis f. sp. tritici) and the barley stripe rust pathogen (Puccinia striiformis f. sp. hordei).</title>
        <authorList>
            <person name="Xia C."/>
            <person name="Wang M."/>
            <person name="Yin C."/>
            <person name="Cornejo O.E."/>
            <person name="Hulbert S.H."/>
            <person name="Chen X."/>
        </authorList>
    </citation>
    <scope>NUCLEOTIDE SEQUENCE [LARGE SCALE GENOMIC DNA]</scope>
    <source>
        <strain evidence="2">93-210</strain>
    </source>
</reference>
<name>A0ACC0EQW6_9BASI</name>
<gene>
    <name evidence="1" type="ORF">MJO28_003897</name>
</gene>
<evidence type="ECO:0000313" key="2">
    <source>
        <dbReference type="Proteomes" id="UP001060170"/>
    </source>
</evidence>
<reference evidence="2" key="2">
    <citation type="journal article" date="2018" name="Mol. Plant Microbe Interact.">
        <title>Genome sequence resources for the wheat stripe rust pathogen (Puccinia striiformis f. sp. tritici) and the barley stripe rust pathogen (Puccinia striiformis f. sp. hordei).</title>
        <authorList>
            <person name="Xia C."/>
            <person name="Wang M."/>
            <person name="Yin C."/>
            <person name="Cornejo O.E."/>
            <person name="Hulbert S.H."/>
            <person name="Chen X."/>
        </authorList>
    </citation>
    <scope>NUCLEOTIDE SEQUENCE [LARGE SCALE GENOMIC DNA]</scope>
    <source>
        <strain evidence="2">93-210</strain>
    </source>
</reference>
<organism evidence="1 2">
    <name type="scientific">Puccinia striiformis f. sp. tritici</name>
    <dbReference type="NCBI Taxonomy" id="168172"/>
    <lineage>
        <taxon>Eukaryota</taxon>
        <taxon>Fungi</taxon>
        <taxon>Dikarya</taxon>
        <taxon>Basidiomycota</taxon>
        <taxon>Pucciniomycotina</taxon>
        <taxon>Pucciniomycetes</taxon>
        <taxon>Pucciniales</taxon>
        <taxon>Pucciniaceae</taxon>
        <taxon>Puccinia</taxon>
    </lineage>
</organism>
<dbReference type="Proteomes" id="UP001060170">
    <property type="component" value="Chromosome 4"/>
</dbReference>